<dbReference type="GO" id="GO:0016787">
    <property type="term" value="F:hydrolase activity"/>
    <property type="evidence" value="ECO:0007669"/>
    <property type="project" value="UniProtKB-KW"/>
</dbReference>
<comment type="caution">
    <text evidence="3">The sequence shown here is derived from an EMBL/GenBank/DDBJ whole genome shotgun (WGS) entry which is preliminary data.</text>
</comment>
<dbReference type="Pfam" id="PF12697">
    <property type="entry name" value="Abhydrolase_6"/>
    <property type="match status" value="1"/>
</dbReference>
<sequence length="260" mass="28287">MSPMTVHASGPPDAPCVVLVHGLTDAGTTWPDAVERWHERWRLLAVDLRGHGSSPRFGPRAPRVTDVWLGDLLDLLRSLPSRPVLVGHSLGAHLALRAVLDTPGLVRAAVLEDPPLPQVDENDTLPEFRAEQHRLLDAFTDGIDAEVARMRAETPWSQREVVAWAACKPLVERAMIDRLELPERDWPALLEQVAVPTLCVAPTHGALSPFVAHARNPLITTAFVDGAGHCVRRDAPDAYHAVVDPFVAGHLTAEAGSPTR</sequence>
<proteinExistence type="predicted"/>
<dbReference type="EMBL" id="SGWX01000001">
    <property type="protein sequence ID" value="RZS62922.1"/>
    <property type="molecule type" value="Genomic_DNA"/>
</dbReference>
<dbReference type="InterPro" id="IPR000073">
    <property type="entry name" value="AB_hydrolase_1"/>
</dbReference>
<evidence type="ECO:0000256" key="1">
    <source>
        <dbReference type="ARBA" id="ARBA00022801"/>
    </source>
</evidence>
<accession>A0A4Q7M8B4</accession>
<dbReference type="GO" id="GO:0016020">
    <property type="term" value="C:membrane"/>
    <property type="evidence" value="ECO:0007669"/>
    <property type="project" value="TreeGrafter"/>
</dbReference>
<dbReference type="PANTHER" id="PTHR43798:SF31">
    <property type="entry name" value="AB HYDROLASE SUPERFAMILY PROTEIN YCLE"/>
    <property type="match status" value="1"/>
</dbReference>
<gene>
    <name evidence="3" type="ORF">EV386_3278</name>
</gene>
<dbReference type="SUPFAM" id="SSF53474">
    <property type="entry name" value="alpha/beta-Hydrolases"/>
    <property type="match status" value="1"/>
</dbReference>
<dbReference type="AlphaFoldDB" id="A0A4Q7M8B4"/>
<dbReference type="Proteomes" id="UP000293852">
    <property type="component" value="Unassembled WGS sequence"/>
</dbReference>
<dbReference type="InterPro" id="IPR029058">
    <property type="entry name" value="AB_hydrolase_fold"/>
</dbReference>
<dbReference type="Gene3D" id="3.40.50.1820">
    <property type="entry name" value="alpha/beta hydrolase"/>
    <property type="match status" value="1"/>
</dbReference>
<organism evidence="3 4">
    <name type="scientific">Xylanimonas ulmi</name>
    <dbReference type="NCBI Taxonomy" id="228973"/>
    <lineage>
        <taxon>Bacteria</taxon>
        <taxon>Bacillati</taxon>
        <taxon>Actinomycetota</taxon>
        <taxon>Actinomycetes</taxon>
        <taxon>Micrococcales</taxon>
        <taxon>Promicromonosporaceae</taxon>
        <taxon>Xylanimonas</taxon>
    </lineage>
</organism>
<evidence type="ECO:0000259" key="2">
    <source>
        <dbReference type="Pfam" id="PF12697"/>
    </source>
</evidence>
<dbReference type="InterPro" id="IPR050266">
    <property type="entry name" value="AB_hydrolase_sf"/>
</dbReference>
<feature type="domain" description="AB hydrolase-1" evidence="2">
    <location>
        <begin position="17"/>
        <end position="240"/>
    </location>
</feature>
<evidence type="ECO:0000313" key="3">
    <source>
        <dbReference type="EMBL" id="RZS62922.1"/>
    </source>
</evidence>
<keyword evidence="4" id="KW-1185">Reference proteome</keyword>
<dbReference type="PANTHER" id="PTHR43798">
    <property type="entry name" value="MONOACYLGLYCEROL LIPASE"/>
    <property type="match status" value="1"/>
</dbReference>
<name>A0A4Q7M8B4_9MICO</name>
<keyword evidence="1" id="KW-0378">Hydrolase</keyword>
<protein>
    <submittedName>
        <fullName evidence="3">Pimeloyl-ACP methyl ester carboxylesterase</fullName>
    </submittedName>
</protein>
<reference evidence="3 4" key="1">
    <citation type="submission" date="2019-02" db="EMBL/GenBank/DDBJ databases">
        <title>Sequencing the genomes of 1000 actinobacteria strains.</title>
        <authorList>
            <person name="Klenk H.-P."/>
        </authorList>
    </citation>
    <scope>NUCLEOTIDE SEQUENCE [LARGE SCALE GENOMIC DNA]</scope>
    <source>
        <strain evidence="3 4">DSM 16932</strain>
    </source>
</reference>
<evidence type="ECO:0000313" key="4">
    <source>
        <dbReference type="Proteomes" id="UP000293852"/>
    </source>
</evidence>